<dbReference type="GO" id="GO:0043171">
    <property type="term" value="P:peptide catabolic process"/>
    <property type="evidence" value="ECO:0007669"/>
    <property type="project" value="TreeGrafter"/>
</dbReference>
<dbReference type="GO" id="GO:0042277">
    <property type="term" value="F:peptide binding"/>
    <property type="evidence" value="ECO:0007669"/>
    <property type="project" value="TreeGrafter"/>
</dbReference>
<accession>A0A8J4XF80</accession>
<comment type="similarity">
    <text evidence="1">Belongs to the peptidase M1 family.</text>
</comment>
<comment type="caution">
    <text evidence="3">The sequence shown here is derived from an EMBL/GenBank/DDBJ whole genome shotgun (WGS) entry which is preliminary data.</text>
</comment>
<dbReference type="FunFam" id="1.25.50.20:FF:000005">
    <property type="entry name" value="Aminopeptidase N-like protein"/>
    <property type="match status" value="1"/>
</dbReference>
<sequence>AMQSEGKDINIKEVMDGWTLQMGYPVVTISKNESLDNTVIINQEHFLYDMEAKIHNPDFLNNSFQWQIPLTLAVGNTSHISPETVIWVSKKTETHRVGHIDEKTWVLGNINQTGYFRVNYDLHNWRLLIQQLMINPTIISVGNRASLIDDVFNLARAGYLPQSIPLQIICYLSEEDEFLPWHAASRALYQLDKLLDRTKDYSIFSSYVLRQVEQKYHKLGWPSVNADGSFLQATYQTEELQRAVIMLACSFGNKHCHRQAVSLVSEWISSNKNRIPPNVRDIVYCTGVSLMDEDVWEFIWMKFHSSIAISEKKVLLEALTCSDNTYLLNRLLNLSLSSDLVPDQDVIDIIIHVGRNPHGRHLAWKYFREKWDILNSRYGEALFMNSKLISGVTEFLNTESELSE</sequence>
<feature type="non-terminal residue" evidence="3">
    <location>
        <position position="404"/>
    </location>
</feature>
<dbReference type="OrthoDB" id="6750768at2759"/>
<reference evidence="3" key="1">
    <citation type="submission" date="2020-07" db="EMBL/GenBank/DDBJ databases">
        <title>Clarias magur genome sequencing, assembly and annotation.</title>
        <authorList>
            <person name="Kushwaha B."/>
            <person name="Kumar R."/>
            <person name="Das P."/>
            <person name="Joshi C.G."/>
            <person name="Kumar D."/>
            <person name="Nagpure N.S."/>
            <person name="Pandey M."/>
            <person name="Agarwal S."/>
            <person name="Srivastava S."/>
            <person name="Singh M."/>
            <person name="Sahoo L."/>
            <person name="Jayasankar P."/>
            <person name="Meher P.K."/>
            <person name="Koringa P.G."/>
            <person name="Iquebal M.A."/>
            <person name="Das S.P."/>
            <person name="Bit A."/>
            <person name="Patnaik S."/>
            <person name="Patel N."/>
            <person name="Shah T.M."/>
            <person name="Hinsu A."/>
            <person name="Jena J.K."/>
        </authorList>
    </citation>
    <scope>NUCLEOTIDE SEQUENCE</scope>
    <source>
        <strain evidence="3">CIFAMagur01</strain>
        <tissue evidence="3">Testis</tissue>
    </source>
</reference>
<evidence type="ECO:0000259" key="2">
    <source>
        <dbReference type="Pfam" id="PF11838"/>
    </source>
</evidence>
<proteinExistence type="inferred from homology"/>
<dbReference type="GO" id="GO:0008270">
    <property type="term" value="F:zinc ion binding"/>
    <property type="evidence" value="ECO:0007669"/>
    <property type="project" value="TreeGrafter"/>
</dbReference>
<gene>
    <name evidence="3" type="primary">trhde</name>
    <name evidence="3" type="ORF">DAT39_002327</name>
</gene>
<name>A0A8J4XF80_CLAMG</name>
<protein>
    <submittedName>
        <fullName evidence="3">Thyrotropin-releasing hormone-degrading ectoenzyme</fullName>
    </submittedName>
</protein>
<dbReference type="GO" id="GO:0016020">
    <property type="term" value="C:membrane"/>
    <property type="evidence" value="ECO:0007669"/>
    <property type="project" value="TreeGrafter"/>
</dbReference>
<dbReference type="Gene3D" id="2.60.40.1910">
    <property type="match status" value="1"/>
</dbReference>
<dbReference type="GO" id="GO:0070006">
    <property type="term" value="F:metalloaminopeptidase activity"/>
    <property type="evidence" value="ECO:0007669"/>
    <property type="project" value="TreeGrafter"/>
</dbReference>
<dbReference type="FunFam" id="2.60.40.1910:FF:000006">
    <property type="entry name" value="Aminopeptidase"/>
    <property type="match status" value="1"/>
</dbReference>
<dbReference type="EMBL" id="QNUK01000017">
    <property type="protein sequence ID" value="KAF5907968.1"/>
    <property type="molecule type" value="Genomic_DNA"/>
</dbReference>
<evidence type="ECO:0000313" key="3">
    <source>
        <dbReference type="EMBL" id="KAF5907968.1"/>
    </source>
</evidence>
<dbReference type="InterPro" id="IPR024571">
    <property type="entry name" value="ERAP1-like_C_dom"/>
</dbReference>
<evidence type="ECO:0000256" key="1">
    <source>
        <dbReference type="ARBA" id="ARBA00010136"/>
    </source>
</evidence>
<dbReference type="Pfam" id="PF11838">
    <property type="entry name" value="ERAP1_C"/>
    <property type="match status" value="1"/>
</dbReference>
<dbReference type="GO" id="GO:0006508">
    <property type="term" value="P:proteolysis"/>
    <property type="evidence" value="ECO:0007669"/>
    <property type="project" value="TreeGrafter"/>
</dbReference>
<dbReference type="PANTHER" id="PTHR11533:SF294">
    <property type="entry name" value="THYROTROPIN-RELEASING HORMONE-DEGRADING ECTOENZYME"/>
    <property type="match status" value="1"/>
</dbReference>
<feature type="domain" description="ERAP1-like C-terminal" evidence="2">
    <location>
        <begin position="105"/>
        <end position="404"/>
    </location>
</feature>
<dbReference type="InterPro" id="IPR050344">
    <property type="entry name" value="Peptidase_M1_aminopeptidases"/>
</dbReference>
<keyword evidence="4" id="KW-1185">Reference proteome</keyword>
<evidence type="ECO:0000313" key="4">
    <source>
        <dbReference type="Proteomes" id="UP000727407"/>
    </source>
</evidence>
<dbReference type="Proteomes" id="UP000727407">
    <property type="component" value="Unassembled WGS sequence"/>
</dbReference>
<feature type="non-terminal residue" evidence="3">
    <location>
        <position position="1"/>
    </location>
</feature>
<dbReference type="GO" id="GO:0005737">
    <property type="term" value="C:cytoplasm"/>
    <property type="evidence" value="ECO:0007669"/>
    <property type="project" value="TreeGrafter"/>
</dbReference>
<dbReference type="PANTHER" id="PTHR11533">
    <property type="entry name" value="PROTEASE M1 ZINC METALLOPROTEASE"/>
    <property type="match status" value="1"/>
</dbReference>
<organism evidence="3 4">
    <name type="scientific">Clarias magur</name>
    <name type="common">Asian catfish</name>
    <name type="synonym">Macropteronotus magur</name>
    <dbReference type="NCBI Taxonomy" id="1594786"/>
    <lineage>
        <taxon>Eukaryota</taxon>
        <taxon>Metazoa</taxon>
        <taxon>Chordata</taxon>
        <taxon>Craniata</taxon>
        <taxon>Vertebrata</taxon>
        <taxon>Euteleostomi</taxon>
        <taxon>Actinopterygii</taxon>
        <taxon>Neopterygii</taxon>
        <taxon>Teleostei</taxon>
        <taxon>Ostariophysi</taxon>
        <taxon>Siluriformes</taxon>
        <taxon>Clariidae</taxon>
        <taxon>Clarias</taxon>
    </lineage>
</organism>
<dbReference type="GO" id="GO:0005615">
    <property type="term" value="C:extracellular space"/>
    <property type="evidence" value="ECO:0007669"/>
    <property type="project" value="TreeGrafter"/>
</dbReference>
<dbReference type="AlphaFoldDB" id="A0A8J4XF80"/>
<dbReference type="Gene3D" id="1.25.50.20">
    <property type="match status" value="1"/>
</dbReference>